<keyword evidence="6" id="KW-0238">DNA-binding</keyword>
<evidence type="ECO:0000259" key="10">
    <source>
        <dbReference type="PROSITE" id="PS51030"/>
    </source>
</evidence>
<proteinExistence type="predicted"/>
<comment type="caution">
    <text evidence="11">The sequence shown here is derived from an EMBL/GenBank/DDBJ whole genome shotgun (WGS) entry which is preliminary data.</text>
</comment>
<dbReference type="Pfam" id="PF00105">
    <property type="entry name" value="zf-C4"/>
    <property type="match status" value="1"/>
</dbReference>
<keyword evidence="4" id="KW-0862">Zinc</keyword>
<feature type="domain" description="Nuclear receptor" evidence="10">
    <location>
        <begin position="23"/>
        <end position="99"/>
    </location>
</feature>
<dbReference type="GO" id="GO:0045944">
    <property type="term" value="P:positive regulation of transcription by RNA polymerase II"/>
    <property type="evidence" value="ECO:0007669"/>
    <property type="project" value="TreeGrafter"/>
</dbReference>
<dbReference type="PROSITE" id="PS00031">
    <property type="entry name" value="NUCLEAR_REC_DBD_1"/>
    <property type="match status" value="1"/>
</dbReference>
<organism evidence="11 15">
    <name type="scientific">Rotaria magnacalcarata</name>
    <dbReference type="NCBI Taxonomy" id="392030"/>
    <lineage>
        <taxon>Eukaryota</taxon>
        <taxon>Metazoa</taxon>
        <taxon>Spiralia</taxon>
        <taxon>Gnathifera</taxon>
        <taxon>Rotifera</taxon>
        <taxon>Eurotatoria</taxon>
        <taxon>Bdelloidea</taxon>
        <taxon>Philodinida</taxon>
        <taxon>Philodinidae</taxon>
        <taxon>Rotaria</taxon>
    </lineage>
</organism>
<dbReference type="GO" id="GO:0008270">
    <property type="term" value="F:zinc ion binding"/>
    <property type="evidence" value="ECO:0007669"/>
    <property type="project" value="UniProtKB-KW"/>
</dbReference>
<evidence type="ECO:0000313" key="15">
    <source>
        <dbReference type="Proteomes" id="UP000663834"/>
    </source>
</evidence>
<keyword evidence="3" id="KW-0863">Zinc-finger</keyword>
<dbReference type="PROSITE" id="PS51030">
    <property type="entry name" value="NUCLEAR_REC_DBD_2"/>
    <property type="match status" value="1"/>
</dbReference>
<dbReference type="PRINTS" id="PR00047">
    <property type="entry name" value="STROIDFINGER"/>
</dbReference>
<evidence type="ECO:0000256" key="4">
    <source>
        <dbReference type="ARBA" id="ARBA00022833"/>
    </source>
</evidence>
<dbReference type="SMART" id="SM00399">
    <property type="entry name" value="ZnF_C4"/>
    <property type="match status" value="1"/>
</dbReference>
<dbReference type="InterPro" id="IPR050234">
    <property type="entry name" value="Nuclear_hormone_rcpt_NR1"/>
</dbReference>
<name>A0A815QIX8_9BILA</name>
<dbReference type="CDD" id="cd06960">
    <property type="entry name" value="NR_DBD_HNF4A"/>
    <property type="match status" value="1"/>
</dbReference>
<accession>A0A815QIX8</accession>
<dbReference type="EMBL" id="CAJNOW010005776">
    <property type="protein sequence ID" value="CAF1463893.1"/>
    <property type="molecule type" value="Genomic_DNA"/>
</dbReference>
<evidence type="ECO:0000256" key="8">
    <source>
        <dbReference type="ARBA" id="ARBA00023170"/>
    </source>
</evidence>
<dbReference type="OrthoDB" id="6159439at2759"/>
<dbReference type="GO" id="GO:0000978">
    <property type="term" value="F:RNA polymerase II cis-regulatory region sequence-specific DNA binding"/>
    <property type="evidence" value="ECO:0007669"/>
    <property type="project" value="InterPro"/>
</dbReference>
<keyword evidence="2" id="KW-0479">Metal-binding</keyword>
<gene>
    <name evidence="13" type="ORF">BYL167_LOCUS10039</name>
    <name evidence="12" type="ORF">CJN711_LOCUS33443</name>
    <name evidence="14" type="ORF">GIL414_LOCUS9972</name>
    <name evidence="11" type="ORF">KQP761_LOCUS12679</name>
</gene>
<evidence type="ECO:0000256" key="7">
    <source>
        <dbReference type="ARBA" id="ARBA00023163"/>
    </source>
</evidence>
<evidence type="ECO:0000256" key="9">
    <source>
        <dbReference type="ARBA" id="ARBA00023242"/>
    </source>
</evidence>
<dbReference type="InterPro" id="IPR001628">
    <property type="entry name" value="Znf_hrmn_rcpt"/>
</dbReference>
<keyword evidence="8" id="KW-0675">Receptor</keyword>
<dbReference type="Gene3D" id="3.30.50.10">
    <property type="entry name" value="Erythroid Transcription Factor GATA-1, subunit A"/>
    <property type="match status" value="1"/>
</dbReference>
<evidence type="ECO:0000313" key="11">
    <source>
        <dbReference type="EMBL" id="CAF1463893.1"/>
    </source>
</evidence>
<dbReference type="PANTHER" id="PTHR24082:SF507">
    <property type="entry name" value="BILE ACID RECEPTOR-RELATED"/>
    <property type="match status" value="1"/>
</dbReference>
<keyword evidence="9" id="KW-0539">Nucleus</keyword>
<dbReference type="SUPFAM" id="SSF57716">
    <property type="entry name" value="Glucocorticoid receptor-like (DNA-binding domain)"/>
    <property type="match status" value="1"/>
</dbReference>
<keyword evidence="5" id="KW-0805">Transcription regulation</keyword>
<evidence type="ECO:0000313" key="14">
    <source>
        <dbReference type="EMBL" id="CAF3967537.1"/>
    </source>
</evidence>
<evidence type="ECO:0000313" key="12">
    <source>
        <dbReference type="EMBL" id="CAF1585514.1"/>
    </source>
</evidence>
<dbReference type="Proteomes" id="UP000663834">
    <property type="component" value="Unassembled WGS sequence"/>
</dbReference>
<dbReference type="Proteomes" id="UP000681720">
    <property type="component" value="Unassembled WGS sequence"/>
</dbReference>
<keyword evidence="7" id="KW-0804">Transcription</keyword>
<dbReference type="EMBL" id="CAJOBH010002966">
    <property type="protein sequence ID" value="CAF3931659.1"/>
    <property type="molecule type" value="Genomic_DNA"/>
</dbReference>
<evidence type="ECO:0000313" key="13">
    <source>
        <dbReference type="EMBL" id="CAF3931659.1"/>
    </source>
</evidence>
<dbReference type="PANTHER" id="PTHR24082">
    <property type="entry name" value="NUCLEAR HORMONE RECEPTOR"/>
    <property type="match status" value="1"/>
</dbReference>
<dbReference type="GO" id="GO:0005634">
    <property type="term" value="C:nucleus"/>
    <property type="evidence" value="ECO:0007669"/>
    <property type="project" value="UniProtKB-SubCell"/>
</dbReference>
<reference evidence="11" key="1">
    <citation type="submission" date="2021-02" db="EMBL/GenBank/DDBJ databases">
        <authorList>
            <person name="Nowell W R."/>
        </authorList>
    </citation>
    <scope>NUCLEOTIDE SEQUENCE</scope>
</reference>
<dbReference type="InterPro" id="IPR049636">
    <property type="entry name" value="HNF4-like_DBD"/>
</dbReference>
<dbReference type="EMBL" id="CAJNOV010016167">
    <property type="protein sequence ID" value="CAF1585514.1"/>
    <property type="molecule type" value="Genomic_DNA"/>
</dbReference>
<dbReference type="AlphaFoldDB" id="A0A815QIX8"/>
<dbReference type="Proteomes" id="UP000663855">
    <property type="component" value="Unassembled WGS sequence"/>
</dbReference>
<dbReference type="EMBL" id="CAJOBJ010003497">
    <property type="protein sequence ID" value="CAF3967537.1"/>
    <property type="molecule type" value="Genomic_DNA"/>
</dbReference>
<evidence type="ECO:0000256" key="1">
    <source>
        <dbReference type="ARBA" id="ARBA00004123"/>
    </source>
</evidence>
<evidence type="ECO:0000256" key="3">
    <source>
        <dbReference type="ARBA" id="ARBA00022771"/>
    </source>
</evidence>
<protein>
    <recommendedName>
        <fullName evidence="10">Nuclear receptor domain-containing protein</fullName>
    </recommendedName>
</protein>
<comment type="subcellular location">
    <subcellularLocation>
        <location evidence="1">Nucleus</location>
    </subcellularLocation>
</comment>
<dbReference type="GO" id="GO:0004879">
    <property type="term" value="F:nuclear receptor activity"/>
    <property type="evidence" value="ECO:0007669"/>
    <property type="project" value="TreeGrafter"/>
</dbReference>
<dbReference type="Proteomes" id="UP000681967">
    <property type="component" value="Unassembled WGS sequence"/>
</dbReference>
<sequence>MDYDEPISLIIDEAGFILKESLWSHCQVCEVNGAQYHYGGLCCVSCKMFFRRNAKFDLDAHDCVFKGKCDITINSRRACRYCRLQKCLTIGMQRELLRASHHRRVKSNEKPISSTTVISPLDLLNNDRSLLTEEQKSRVTNVIHTYDTKSPVSHIRNLLSTQLKHPVKMRLKMAKTNILEIIISMYQGILPFFETLPEFQTMHRCDQNELIERNLEYVGGFNAILVFRDAEVPFSTAFKNGFPSIYGPTVVDDAVNVALRTNTDVTLIKLLIPILLFSTSCFIRASNSVHNKYQFFETAMNSIFYNTKRLFHIQNIYIEIMFKYMIYRFGYNEASLRFAALIKSFLDQSMCVFRAGAIELHDQLMQTIGKDTELPFKPQNENIY</sequence>
<evidence type="ECO:0000256" key="6">
    <source>
        <dbReference type="ARBA" id="ARBA00023125"/>
    </source>
</evidence>
<evidence type="ECO:0000256" key="5">
    <source>
        <dbReference type="ARBA" id="ARBA00023015"/>
    </source>
</evidence>
<evidence type="ECO:0000256" key="2">
    <source>
        <dbReference type="ARBA" id="ARBA00022723"/>
    </source>
</evidence>
<dbReference type="InterPro" id="IPR013088">
    <property type="entry name" value="Znf_NHR/GATA"/>
</dbReference>
<dbReference type="GO" id="GO:0000122">
    <property type="term" value="P:negative regulation of transcription by RNA polymerase II"/>
    <property type="evidence" value="ECO:0007669"/>
    <property type="project" value="TreeGrafter"/>
</dbReference>
<dbReference type="GO" id="GO:0030154">
    <property type="term" value="P:cell differentiation"/>
    <property type="evidence" value="ECO:0007669"/>
    <property type="project" value="TreeGrafter"/>
</dbReference>